<reference evidence="5" key="1">
    <citation type="journal article" date="2019" name="Int. J. Syst. Evol. Microbiol.">
        <title>The Global Catalogue of Microorganisms (GCM) 10K type strain sequencing project: providing services to taxonomists for standard genome sequencing and annotation.</title>
        <authorList>
            <consortium name="The Broad Institute Genomics Platform"/>
            <consortium name="The Broad Institute Genome Sequencing Center for Infectious Disease"/>
            <person name="Wu L."/>
            <person name="Ma J."/>
        </authorList>
    </citation>
    <scope>NUCLEOTIDE SEQUENCE [LARGE SCALE GENOMIC DNA]</scope>
    <source>
        <strain evidence="5">CCUG 62763</strain>
    </source>
</reference>
<dbReference type="Gene3D" id="3.40.50.1110">
    <property type="entry name" value="SGNH hydrolase"/>
    <property type="match status" value="1"/>
</dbReference>
<feature type="transmembrane region" description="Helical" evidence="1">
    <location>
        <begin position="745"/>
        <end position="766"/>
    </location>
</feature>
<dbReference type="CDD" id="cd01823">
    <property type="entry name" value="SEST_like"/>
    <property type="match status" value="1"/>
</dbReference>
<feature type="signal peptide" evidence="2">
    <location>
        <begin position="1"/>
        <end position="23"/>
    </location>
</feature>
<dbReference type="Pfam" id="PF13519">
    <property type="entry name" value="VWA_2"/>
    <property type="match status" value="1"/>
</dbReference>
<evidence type="ECO:0000259" key="3">
    <source>
        <dbReference type="PROSITE" id="PS50234"/>
    </source>
</evidence>
<keyword evidence="1" id="KW-0472">Membrane</keyword>
<dbReference type="RefSeq" id="WP_387988777.1">
    <property type="nucleotide sequence ID" value="NZ_JBHSGR010000011.1"/>
</dbReference>
<dbReference type="InterPro" id="IPR013830">
    <property type="entry name" value="SGNH_hydro"/>
</dbReference>
<evidence type="ECO:0000313" key="5">
    <source>
        <dbReference type="Proteomes" id="UP001596025"/>
    </source>
</evidence>
<keyword evidence="5" id="KW-1185">Reference proteome</keyword>
<dbReference type="Pfam" id="PF13472">
    <property type="entry name" value="Lipase_GDSL_2"/>
    <property type="match status" value="1"/>
</dbReference>
<dbReference type="SMART" id="SM00327">
    <property type="entry name" value="VWA"/>
    <property type="match status" value="1"/>
</dbReference>
<dbReference type="PROSITE" id="PS50234">
    <property type="entry name" value="VWFA"/>
    <property type="match status" value="1"/>
</dbReference>
<evidence type="ECO:0000256" key="2">
    <source>
        <dbReference type="SAM" id="SignalP"/>
    </source>
</evidence>
<evidence type="ECO:0000256" key="1">
    <source>
        <dbReference type="SAM" id="Phobius"/>
    </source>
</evidence>
<dbReference type="PANTHER" id="PTHR37981:SF1">
    <property type="entry name" value="SGNH HYDROLASE-TYPE ESTERASE DOMAIN-CONTAINING PROTEIN"/>
    <property type="match status" value="1"/>
</dbReference>
<comment type="caution">
    <text evidence="4">The sequence shown here is derived from an EMBL/GenBank/DDBJ whole genome shotgun (WGS) entry which is preliminary data.</text>
</comment>
<dbReference type="InterPro" id="IPR037460">
    <property type="entry name" value="SEST-like"/>
</dbReference>
<feature type="domain" description="VWFA" evidence="3">
    <location>
        <begin position="36"/>
        <end position="215"/>
    </location>
</feature>
<dbReference type="InterPro" id="IPR036514">
    <property type="entry name" value="SGNH_hydro_sf"/>
</dbReference>
<feature type="chain" id="PRO_5046288572" evidence="2">
    <location>
        <begin position="24"/>
        <end position="776"/>
    </location>
</feature>
<keyword evidence="2" id="KW-0732">Signal</keyword>
<dbReference type="EMBL" id="JBHSGR010000011">
    <property type="protein sequence ID" value="MFC4694060.1"/>
    <property type="molecule type" value="Genomic_DNA"/>
</dbReference>
<dbReference type="PANTHER" id="PTHR37981">
    <property type="entry name" value="LIPASE 2"/>
    <property type="match status" value="1"/>
</dbReference>
<accession>A0ABV9LJR1</accession>
<evidence type="ECO:0000313" key="4">
    <source>
        <dbReference type="EMBL" id="MFC4694060.1"/>
    </source>
</evidence>
<sequence>MRTLRAAAVALLLVLAGAGPAAAAPADRSTLPVDAPVMLVVDTSGSMAESDDEGTVKIEGAKTAILELLEELPPSSRIGMRTYPAGAGDCGTGHLDVDVAQRDPGAMSAVVRALRADGGTPTAEALQASADDVRDAGFGAATIVLVSDGESTCDPPCPVAQRLVDEGFDLTVDTVGFRIDDAGADELRCIADATGGTYTDVRDSAELGERLAATQAPRLTLDVDAPATYSPSSSAAITVTATVANASAVLARDVRASLVFDPGADGGSPTVLRPLRVLGNVAAGGTTTVSWTAYPSLDGGGGPTQFDWTLRVSGAQVRPQQQAGSISVREFSLADAAPWLQDTRHAVVLGDSYSSGEGAGDYDRGAGRCHRSPHTYAEQLLPDAEVTNLACSAAVIQDYREPQADRDVRSQAAQLVDVDDYDLVLMTMGGNDIGFEDIVVDCAAEEHCGGRLGDRGWWTQRLADLQTDLRYLYEEVLADTGVAPLVVLPYVGVVPTGAVGTGCSGTTATVYGVKSLRFDEDELRSVQWLLGALNGAIEGAVRAVGDSRLQYAADVVEAVRPAHTICSEDRWIVGLPDRGSNALSGLAAEAKQELVHPTADGYRAIAAALARWSHSVPDPREGARPREHHHTWVDGVARLYDGWFAQDGSVDLQDGADPFTVDPGAELRVRSGGYEPNTPVLVVVRSTAQTLASVWSDDQGAVDVVVRVPRTLAPGDDHTLTVSGTAADGTPLERSVGMTVGSPPLAPGLLLAGFGLVLAATGALVVRRALRRRRAD</sequence>
<dbReference type="SUPFAM" id="SSF53300">
    <property type="entry name" value="vWA-like"/>
    <property type="match status" value="1"/>
</dbReference>
<keyword evidence="1" id="KW-0812">Transmembrane</keyword>
<gene>
    <name evidence="4" type="ORF">ACFO3M_11750</name>
</gene>
<dbReference type="InterPro" id="IPR036465">
    <property type="entry name" value="vWFA_dom_sf"/>
</dbReference>
<dbReference type="InterPro" id="IPR002035">
    <property type="entry name" value="VWF_A"/>
</dbReference>
<dbReference type="Proteomes" id="UP001596025">
    <property type="component" value="Unassembled WGS sequence"/>
</dbReference>
<proteinExistence type="predicted"/>
<dbReference type="InterPro" id="IPR013783">
    <property type="entry name" value="Ig-like_fold"/>
</dbReference>
<keyword evidence="1" id="KW-1133">Transmembrane helix</keyword>
<dbReference type="SUPFAM" id="SSF52266">
    <property type="entry name" value="SGNH hydrolase"/>
    <property type="match status" value="1"/>
</dbReference>
<name>A0ABV9LJR1_9ACTN</name>
<organism evidence="4 5">
    <name type="scientific">Geodermatophilus arenarius</name>
    <dbReference type="NCBI Taxonomy" id="1137990"/>
    <lineage>
        <taxon>Bacteria</taxon>
        <taxon>Bacillati</taxon>
        <taxon>Actinomycetota</taxon>
        <taxon>Actinomycetes</taxon>
        <taxon>Geodermatophilales</taxon>
        <taxon>Geodermatophilaceae</taxon>
        <taxon>Geodermatophilus</taxon>
    </lineage>
</organism>
<dbReference type="Gene3D" id="2.60.40.10">
    <property type="entry name" value="Immunoglobulins"/>
    <property type="match status" value="1"/>
</dbReference>
<dbReference type="Gene3D" id="3.40.50.410">
    <property type="entry name" value="von Willebrand factor, type A domain"/>
    <property type="match status" value="1"/>
</dbReference>
<protein>
    <submittedName>
        <fullName evidence="4">GDSL-type esterase/lipase family protein</fullName>
    </submittedName>
</protein>